<protein>
    <submittedName>
        <fullName evidence="1">Uncharacterized protein</fullName>
    </submittedName>
</protein>
<sequence>MARTPAAVAARSLLATTDATVHPADPYVAEFQRLGSQVIRQRSDSRLCSRIRLPQRLDHLFVEVRRTQRSGQFLGNLRPGGTLVEVPYLDH</sequence>
<reference evidence="1 2" key="1">
    <citation type="journal article" date="2024" name="bioRxiv">
        <title>A reference genome for Trichogramma kaykai: A tiny desert-dwelling parasitoid wasp with competing sex-ratio distorters.</title>
        <authorList>
            <person name="Culotta J."/>
            <person name="Lindsey A.R."/>
        </authorList>
    </citation>
    <scope>NUCLEOTIDE SEQUENCE [LARGE SCALE GENOMIC DNA]</scope>
    <source>
        <strain evidence="1 2">KSX58</strain>
    </source>
</reference>
<comment type="caution">
    <text evidence="1">The sequence shown here is derived from an EMBL/GenBank/DDBJ whole genome shotgun (WGS) entry which is preliminary data.</text>
</comment>
<dbReference type="EMBL" id="JBJJXI010000123">
    <property type="protein sequence ID" value="KAL3389305.1"/>
    <property type="molecule type" value="Genomic_DNA"/>
</dbReference>
<proteinExistence type="predicted"/>
<accession>A0ABD2W8B1</accession>
<evidence type="ECO:0000313" key="1">
    <source>
        <dbReference type="EMBL" id="KAL3389305.1"/>
    </source>
</evidence>
<gene>
    <name evidence="1" type="ORF">TKK_015552</name>
</gene>
<keyword evidence="2" id="KW-1185">Reference proteome</keyword>
<dbReference type="AlphaFoldDB" id="A0ABD2W8B1"/>
<name>A0ABD2W8B1_9HYME</name>
<evidence type="ECO:0000313" key="2">
    <source>
        <dbReference type="Proteomes" id="UP001627154"/>
    </source>
</evidence>
<dbReference type="Proteomes" id="UP001627154">
    <property type="component" value="Unassembled WGS sequence"/>
</dbReference>
<organism evidence="1 2">
    <name type="scientific">Trichogramma kaykai</name>
    <dbReference type="NCBI Taxonomy" id="54128"/>
    <lineage>
        <taxon>Eukaryota</taxon>
        <taxon>Metazoa</taxon>
        <taxon>Ecdysozoa</taxon>
        <taxon>Arthropoda</taxon>
        <taxon>Hexapoda</taxon>
        <taxon>Insecta</taxon>
        <taxon>Pterygota</taxon>
        <taxon>Neoptera</taxon>
        <taxon>Endopterygota</taxon>
        <taxon>Hymenoptera</taxon>
        <taxon>Apocrita</taxon>
        <taxon>Proctotrupomorpha</taxon>
        <taxon>Chalcidoidea</taxon>
        <taxon>Trichogrammatidae</taxon>
        <taxon>Trichogramma</taxon>
    </lineage>
</organism>